<evidence type="ECO:0000313" key="6">
    <source>
        <dbReference type="Proteomes" id="UP001479933"/>
    </source>
</evidence>
<dbReference type="PANTHER" id="PTHR44846">
    <property type="entry name" value="MANNOSYL-D-GLYCERATE TRANSPORT/METABOLISM SYSTEM REPRESSOR MNGR-RELATED"/>
    <property type="match status" value="1"/>
</dbReference>
<dbReference type="SMART" id="SM00345">
    <property type="entry name" value="HTH_GNTR"/>
    <property type="match status" value="1"/>
</dbReference>
<evidence type="ECO:0000256" key="3">
    <source>
        <dbReference type="ARBA" id="ARBA00023163"/>
    </source>
</evidence>
<keyword evidence="3" id="KW-0804">Transcription</keyword>
<evidence type="ECO:0000313" key="5">
    <source>
        <dbReference type="EMBL" id="WYY06771.1"/>
    </source>
</evidence>
<dbReference type="RefSeq" id="WP_066170592.1">
    <property type="nucleotide sequence ID" value="NZ_CP136137.1"/>
</dbReference>
<evidence type="ECO:0000256" key="1">
    <source>
        <dbReference type="ARBA" id="ARBA00023015"/>
    </source>
</evidence>
<dbReference type="InterPro" id="IPR000524">
    <property type="entry name" value="Tscrpt_reg_HTH_GntR"/>
</dbReference>
<reference evidence="5 6" key="1">
    <citation type="journal article" date="2023" name="Virus Evol.">
        <title>Computational host range prediction-The good, the bad, and the ugly.</title>
        <authorList>
            <person name="Howell A.A."/>
            <person name="Versoza C.J."/>
            <person name="Pfeifer S.P."/>
        </authorList>
    </citation>
    <scope>NUCLEOTIDE SEQUENCE [LARGE SCALE GENOMIC DNA]</scope>
    <source>
        <strain evidence="5 6">1610/1b</strain>
    </source>
</reference>
<evidence type="ECO:0000256" key="2">
    <source>
        <dbReference type="ARBA" id="ARBA00023125"/>
    </source>
</evidence>
<dbReference type="SUPFAM" id="SSF46785">
    <property type="entry name" value="Winged helix' DNA-binding domain"/>
    <property type="match status" value="1"/>
</dbReference>
<dbReference type="PROSITE" id="PS50949">
    <property type="entry name" value="HTH_GNTR"/>
    <property type="match status" value="1"/>
</dbReference>
<dbReference type="InterPro" id="IPR036390">
    <property type="entry name" value="WH_DNA-bd_sf"/>
</dbReference>
<dbReference type="InterPro" id="IPR036388">
    <property type="entry name" value="WH-like_DNA-bd_sf"/>
</dbReference>
<dbReference type="SMART" id="SM00866">
    <property type="entry name" value="UTRA"/>
    <property type="match status" value="1"/>
</dbReference>
<dbReference type="PANTHER" id="PTHR44846:SF1">
    <property type="entry name" value="MANNOSYL-D-GLYCERATE TRANSPORT_METABOLISM SYSTEM REPRESSOR MNGR-RELATED"/>
    <property type="match status" value="1"/>
</dbReference>
<evidence type="ECO:0000259" key="4">
    <source>
        <dbReference type="PROSITE" id="PS50949"/>
    </source>
</evidence>
<dbReference type="Gene3D" id="3.40.1410.10">
    <property type="entry name" value="Chorismate lyase-like"/>
    <property type="match status" value="1"/>
</dbReference>
<accession>A0ABZ2TZC7</accession>
<dbReference type="CDD" id="cd07377">
    <property type="entry name" value="WHTH_GntR"/>
    <property type="match status" value="1"/>
</dbReference>
<sequence>MSSPGSAEPAYRALANELRSRIGTGRYRVGERLPTEADLTEEFALSRQTVRRAFVDLVAEGIVYRVPGKGTFVAREHGRYLRQLGSIEDLMALSDDTDMEIVRPLETMVDLAAAGRLRVDTDRVCRLELRRLHGVTPFVLTRVFWPEEIGRLLRGAQELVEGAVSPHTMIGLLEPHLVSPIETCSQSITAVAADDEIADALGCRVGHPVLRVDRLYLDRRDRAVELAVSHFLPEQYTYRVTLRRQSGQHPTQL</sequence>
<dbReference type="InterPro" id="IPR050679">
    <property type="entry name" value="Bact_HTH_transcr_reg"/>
</dbReference>
<dbReference type="InterPro" id="IPR011663">
    <property type="entry name" value="UTRA"/>
</dbReference>
<dbReference type="Proteomes" id="UP001479933">
    <property type="component" value="Chromosome"/>
</dbReference>
<dbReference type="Pfam" id="PF07702">
    <property type="entry name" value="UTRA"/>
    <property type="match status" value="1"/>
</dbReference>
<keyword evidence="2" id="KW-0238">DNA-binding</keyword>
<dbReference type="InterPro" id="IPR028978">
    <property type="entry name" value="Chorismate_lyase_/UTRA_dom_sf"/>
</dbReference>
<dbReference type="PRINTS" id="PR00035">
    <property type="entry name" value="HTHGNTR"/>
</dbReference>
<name>A0ABZ2TZC7_9ACTN</name>
<feature type="domain" description="HTH gntR-type" evidence="4">
    <location>
        <begin position="8"/>
        <end position="76"/>
    </location>
</feature>
<dbReference type="EMBL" id="CP136137">
    <property type="protein sequence ID" value="WYY06771.1"/>
    <property type="molecule type" value="Genomic_DNA"/>
</dbReference>
<protein>
    <submittedName>
        <fullName evidence="5">GntR family transcriptional regulator</fullName>
    </submittedName>
</protein>
<dbReference type="SUPFAM" id="SSF64288">
    <property type="entry name" value="Chorismate lyase-like"/>
    <property type="match status" value="1"/>
</dbReference>
<dbReference type="Gene3D" id="1.10.10.10">
    <property type="entry name" value="Winged helix-like DNA-binding domain superfamily/Winged helix DNA-binding domain"/>
    <property type="match status" value="1"/>
</dbReference>
<dbReference type="Pfam" id="PF00392">
    <property type="entry name" value="GntR"/>
    <property type="match status" value="1"/>
</dbReference>
<organism evidence="5 6">
    <name type="scientific">Gordonia hydrophobica</name>
    <dbReference type="NCBI Taxonomy" id="40516"/>
    <lineage>
        <taxon>Bacteria</taxon>
        <taxon>Bacillati</taxon>
        <taxon>Actinomycetota</taxon>
        <taxon>Actinomycetes</taxon>
        <taxon>Mycobacteriales</taxon>
        <taxon>Gordoniaceae</taxon>
        <taxon>Gordonia</taxon>
    </lineage>
</organism>
<keyword evidence="1" id="KW-0805">Transcription regulation</keyword>
<gene>
    <name evidence="5" type="ORF">RVF87_17200</name>
</gene>
<proteinExistence type="predicted"/>
<keyword evidence="6" id="KW-1185">Reference proteome</keyword>